<comment type="cofactor">
    <cofactor evidence="1 8">
        <name>heme</name>
        <dbReference type="ChEBI" id="CHEBI:30413"/>
    </cofactor>
</comment>
<evidence type="ECO:0000313" key="11">
    <source>
        <dbReference type="EMBL" id="CAI0440870.1"/>
    </source>
</evidence>
<keyword evidence="4 8" id="KW-0479">Metal-binding</keyword>
<reference evidence="11" key="1">
    <citation type="submission" date="2022-08" db="EMBL/GenBank/DDBJ databases">
        <authorList>
            <person name="Gutierrez-Valencia J."/>
        </authorList>
    </citation>
    <scope>NUCLEOTIDE SEQUENCE</scope>
</reference>
<dbReference type="Proteomes" id="UP001154282">
    <property type="component" value="Unassembled WGS sequence"/>
</dbReference>
<dbReference type="EMBL" id="CAMGYJ010000007">
    <property type="protein sequence ID" value="CAI0440870.1"/>
    <property type="molecule type" value="Genomic_DNA"/>
</dbReference>
<keyword evidence="3 8" id="KW-0349">Heme</keyword>
<feature type="transmembrane region" description="Helical" evidence="10">
    <location>
        <begin position="7"/>
        <end position="26"/>
    </location>
</feature>
<proteinExistence type="inferred from homology"/>
<evidence type="ECO:0000256" key="4">
    <source>
        <dbReference type="ARBA" id="ARBA00022723"/>
    </source>
</evidence>
<comment type="similarity">
    <text evidence="2 9">Belongs to the cytochrome P450 family.</text>
</comment>
<dbReference type="AlphaFoldDB" id="A0AAV0M3A6"/>
<dbReference type="InterPro" id="IPR017972">
    <property type="entry name" value="Cyt_P450_CS"/>
</dbReference>
<accession>A0AAV0M3A6</accession>
<name>A0AAV0M3A6_9ROSI</name>
<dbReference type="GO" id="GO:0004497">
    <property type="term" value="F:monooxygenase activity"/>
    <property type="evidence" value="ECO:0007669"/>
    <property type="project" value="UniProtKB-KW"/>
</dbReference>
<dbReference type="Gene3D" id="1.10.630.10">
    <property type="entry name" value="Cytochrome P450"/>
    <property type="match status" value="1"/>
</dbReference>
<dbReference type="PRINTS" id="PR00385">
    <property type="entry name" value="P450"/>
</dbReference>
<keyword evidence="10" id="KW-0812">Transmembrane</keyword>
<evidence type="ECO:0000256" key="10">
    <source>
        <dbReference type="SAM" id="Phobius"/>
    </source>
</evidence>
<keyword evidence="10" id="KW-0472">Membrane</keyword>
<dbReference type="PRINTS" id="PR00463">
    <property type="entry name" value="EP450I"/>
</dbReference>
<dbReference type="SUPFAM" id="SSF48264">
    <property type="entry name" value="Cytochrome P450"/>
    <property type="match status" value="1"/>
</dbReference>
<evidence type="ECO:0000256" key="1">
    <source>
        <dbReference type="ARBA" id="ARBA00001971"/>
    </source>
</evidence>
<dbReference type="InterPro" id="IPR001128">
    <property type="entry name" value="Cyt_P450"/>
</dbReference>
<dbReference type="PROSITE" id="PS00086">
    <property type="entry name" value="CYTOCHROME_P450"/>
    <property type="match status" value="1"/>
</dbReference>
<protein>
    <recommendedName>
        <fullName evidence="13">Cytochrome P450</fullName>
    </recommendedName>
</protein>
<dbReference type="GO" id="GO:0005506">
    <property type="term" value="F:iron ion binding"/>
    <property type="evidence" value="ECO:0007669"/>
    <property type="project" value="InterPro"/>
</dbReference>
<keyword evidence="6 8" id="KW-0408">Iron</keyword>
<comment type="caution">
    <text evidence="11">The sequence shown here is derived from an EMBL/GenBank/DDBJ whole genome shotgun (WGS) entry which is preliminary data.</text>
</comment>
<evidence type="ECO:0008006" key="13">
    <source>
        <dbReference type="Google" id="ProtNLM"/>
    </source>
</evidence>
<evidence type="ECO:0000256" key="7">
    <source>
        <dbReference type="ARBA" id="ARBA00023033"/>
    </source>
</evidence>
<evidence type="ECO:0000256" key="6">
    <source>
        <dbReference type="ARBA" id="ARBA00023004"/>
    </source>
</evidence>
<keyword evidence="5 9" id="KW-0560">Oxidoreductase</keyword>
<dbReference type="FunFam" id="1.10.630.10:FF:000043">
    <property type="entry name" value="Cytochrome P450 99A2"/>
    <property type="match status" value="1"/>
</dbReference>
<keyword evidence="7 9" id="KW-0503">Monooxygenase</keyword>
<organism evidence="11 12">
    <name type="scientific">Linum tenue</name>
    <dbReference type="NCBI Taxonomy" id="586396"/>
    <lineage>
        <taxon>Eukaryota</taxon>
        <taxon>Viridiplantae</taxon>
        <taxon>Streptophyta</taxon>
        <taxon>Embryophyta</taxon>
        <taxon>Tracheophyta</taxon>
        <taxon>Spermatophyta</taxon>
        <taxon>Magnoliopsida</taxon>
        <taxon>eudicotyledons</taxon>
        <taxon>Gunneridae</taxon>
        <taxon>Pentapetalae</taxon>
        <taxon>rosids</taxon>
        <taxon>fabids</taxon>
        <taxon>Malpighiales</taxon>
        <taxon>Linaceae</taxon>
        <taxon>Linum</taxon>
    </lineage>
</organism>
<evidence type="ECO:0000256" key="3">
    <source>
        <dbReference type="ARBA" id="ARBA00022617"/>
    </source>
</evidence>
<dbReference type="Pfam" id="PF00067">
    <property type="entry name" value="p450"/>
    <property type="match status" value="1"/>
</dbReference>
<dbReference type="GO" id="GO:0020037">
    <property type="term" value="F:heme binding"/>
    <property type="evidence" value="ECO:0007669"/>
    <property type="project" value="InterPro"/>
</dbReference>
<dbReference type="CDD" id="cd11072">
    <property type="entry name" value="CYP71-like"/>
    <property type="match status" value="1"/>
</dbReference>
<feature type="binding site" description="axial binding residue" evidence="8">
    <location>
        <position position="467"/>
    </location>
    <ligand>
        <name>heme</name>
        <dbReference type="ChEBI" id="CHEBI:30413"/>
    </ligand>
    <ligandPart>
        <name>Fe</name>
        <dbReference type="ChEBI" id="CHEBI:18248"/>
    </ligandPart>
</feature>
<dbReference type="InterPro" id="IPR002401">
    <property type="entry name" value="Cyt_P450_E_grp-I"/>
</dbReference>
<dbReference type="PANTHER" id="PTHR47955">
    <property type="entry name" value="CYTOCHROME P450 FAMILY 71 PROTEIN"/>
    <property type="match status" value="1"/>
</dbReference>
<keyword evidence="10" id="KW-1133">Transmembrane helix</keyword>
<keyword evidence="12" id="KW-1185">Reference proteome</keyword>
<dbReference type="InterPro" id="IPR036396">
    <property type="entry name" value="Cyt_P450_sf"/>
</dbReference>
<evidence type="ECO:0000313" key="12">
    <source>
        <dbReference type="Proteomes" id="UP001154282"/>
    </source>
</evidence>
<evidence type="ECO:0000256" key="8">
    <source>
        <dbReference type="PIRSR" id="PIRSR602401-1"/>
    </source>
</evidence>
<sequence length="528" mass="59400">MELLPELCIPFLLAVTVILLATSWFISKKQSKPRTASNRLPPGPWKLPIIGNLHQLIISSEPAHRRLRELSRKYGPVMQLQLGELHHVVVSSAEAARDVLKTHDAALASRPYVLAADVIFYGQKGIAFTPYGAYWRQMRKICMMELLSDRRVLSYRSVREDELSCNMVRRIFLSSQKKMTTDDHRVNLGEILFWASNRVIAMSAFGAIRENTESFMAVVNSISDVLGGMTVSDLYPSVKFLPTLTGFRSKLNRLHRAADVLLDEIIKEHLARRAVAGKEQAAVYIVDVLLDLQENCTDLESPLTNDNIKAVATVSTYPELILGDLLLGASGTSTITIEWTMAELMRNPRVMKKVQEEIRQAFRGGGRVDEARIEELKYTNAVIKEALRMHPDGPLLGPRESQVDVVVDGYLVPARTKVIVNAWAIGRDPQFWDDAETFHPERFLDCSVDYRGTDFQFVPFGAGRRMCPGLAFGMATVKLGLTNLLYHFDWKLPDGMKPEELDMTETFGLTLRRKNPLCLIPVAYNPVA</sequence>
<evidence type="ECO:0000256" key="9">
    <source>
        <dbReference type="RuleBase" id="RU000461"/>
    </source>
</evidence>
<evidence type="ECO:0000256" key="2">
    <source>
        <dbReference type="ARBA" id="ARBA00010617"/>
    </source>
</evidence>
<dbReference type="GO" id="GO:0016705">
    <property type="term" value="F:oxidoreductase activity, acting on paired donors, with incorporation or reduction of molecular oxygen"/>
    <property type="evidence" value="ECO:0007669"/>
    <property type="project" value="InterPro"/>
</dbReference>
<dbReference type="PANTHER" id="PTHR47955:SF8">
    <property type="entry name" value="CYTOCHROME P450 71D11-LIKE"/>
    <property type="match status" value="1"/>
</dbReference>
<evidence type="ECO:0000256" key="5">
    <source>
        <dbReference type="ARBA" id="ARBA00023002"/>
    </source>
</evidence>
<gene>
    <name evidence="11" type="ORF">LITE_LOCUS26664</name>
</gene>